<dbReference type="SUPFAM" id="SSF48726">
    <property type="entry name" value="Immunoglobulin"/>
    <property type="match status" value="1"/>
</dbReference>
<dbReference type="InterPro" id="IPR013783">
    <property type="entry name" value="Ig-like_fold"/>
</dbReference>
<dbReference type="AlphaFoldDB" id="A0A401RTJ4"/>
<dbReference type="Proteomes" id="UP000287033">
    <property type="component" value="Unassembled WGS sequence"/>
</dbReference>
<dbReference type="EMBL" id="BEZZ01002238">
    <property type="protein sequence ID" value="GCC21456.1"/>
    <property type="molecule type" value="Genomic_DNA"/>
</dbReference>
<comment type="caution">
    <text evidence="2">The sequence shown here is derived from an EMBL/GenBank/DDBJ whole genome shotgun (WGS) entry which is preliminary data.</text>
</comment>
<keyword evidence="3" id="KW-1185">Reference proteome</keyword>
<evidence type="ECO:0000313" key="3">
    <source>
        <dbReference type="Proteomes" id="UP000287033"/>
    </source>
</evidence>
<protein>
    <recommendedName>
        <fullName evidence="4">Ig-like domain-containing protein</fullName>
    </recommendedName>
</protein>
<reference evidence="2 3" key="1">
    <citation type="journal article" date="2018" name="Nat. Ecol. Evol.">
        <title>Shark genomes provide insights into elasmobranch evolution and the origin of vertebrates.</title>
        <authorList>
            <person name="Hara Y"/>
            <person name="Yamaguchi K"/>
            <person name="Onimaru K"/>
            <person name="Kadota M"/>
            <person name="Koyanagi M"/>
            <person name="Keeley SD"/>
            <person name="Tatsumi K"/>
            <person name="Tanaka K"/>
            <person name="Motone F"/>
            <person name="Kageyama Y"/>
            <person name="Nozu R"/>
            <person name="Adachi N"/>
            <person name="Nishimura O"/>
            <person name="Nakagawa R"/>
            <person name="Tanegashima C"/>
            <person name="Kiyatake I"/>
            <person name="Matsumoto R"/>
            <person name="Murakumo K"/>
            <person name="Nishida K"/>
            <person name="Terakita A"/>
            <person name="Kuratani S"/>
            <person name="Sato K"/>
            <person name="Hyodo S Kuraku.S."/>
        </authorList>
    </citation>
    <scope>NUCLEOTIDE SEQUENCE [LARGE SCALE GENOMIC DNA]</scope>
</reference>
<evidence type="ECO:0000256" key="1">
    <source>
        <dbReference type="SAM" id="Phobius"/>
    </source>
</evidence>
<gene>
    <name evidence="2" type="ORF">chiPu_0019928</name>
</gene>
<dbReference type="STRING" id="137246.A0A401RTJ4"/>
<sequence>AFYRSSKRENPALVLEGHGSVYLSCPKQSHHAHYSWKMQDQTMDCSSNEDECLFFISNLAEHGGSSYQCVSNERGHEQFHTSYLIKDSGSLMYLTRYSIAVYCIFMTTVALLLH</sequence>
<dbReference type="Gene3D" id="2.60.40.10">
    <property type="entry name" value="Immunoglobulins"/>
    <property type="match status" value="1"/>
</dbReference>
<feature type="transmembrane region" description="Helical" evidence="1">
    <location>
        <begin position="94"/>
        <end position="113"/>
    </location>
</feature>
<evidence type="ECO:0000313" key="2">
    <source>
        <dbReference type="EMBL" id="GCC21456.1"/>
    </source>
</evidence>
<feature type="non-terminal residue" evidence="2">
    <location>
        <position position="1"/>
    </location>
</feature>
<keyword evidence="1" id="KW-1133">Transmembrane helix</keyword>
<dbReference type="InterPro" id="IPR036179">
    <property type="entry name" value="Ig-like_dom_sf"/>
</dbReference>
<proteinExistence type="predicted"/>
<organism evidence="2 3">
    <name type="scientific">Chiloscyllium punctatum</name>
    <name type="common">Brownbanded bambooshark</name>
    <name type="synonym">Hemiscyllium punctatum</name>
    <dbReference type="NCBI Taxonomy" id="137246"/>
    <lineage>
        <taxon>Eukaryota</taxon>
        <taxon>Metazoa</taxon>
        <taxon>Chordata</taxon>
        <taxon>Craniata</taxon>
        <taxon>Vertebrata</taxon>
        <taxon>Chondrichthyes</taxon>
        <taxon>Elasmobranchii</taxon>
        <taxon>Galeomorphii</taxon>
        <taxon>Galeoidea</taxon>
        <taxon>Orectolobiformes</taxon>
        <taxon>Hemiscylliidae</taxon>
        <taxon>Chiloscyllium</taxon>
    </lineage>
</organism>
<accession>A0A401RTJ4</accession>
<evidence type="ECO:0008006" key="4">
    <source>
        <dbReference type="Google" id="ProtNLM"/>
    </source>
</evidence>
<keyword evidence="1" id="KW-0472">Membrane</keyword>
<name>A0A401RTJ4_CHIPU</name>
<keyword evidence="1" id="KW-0812">Transmembrane</keyword>
<dbReference type="OrthoDB" id="9988752at2759"/>